<evidence type="ECO:0000313" key="1">
    <source>
        <dbReference type="EMBL" id="GBP56241.1"/>
    </source>
</evidence>
<gene>
    <name evidence="1" type="ORF">EVAR_37316_1</name>
</gene>
<protein>
    <submittedName>
        <fullName evidence="1">Uncharacterized protein</fullName>
    </submittedName>
</protein>
<dbReference type="AlphaFoldDB" id="A0A4C1WXZ7"/>
<keyword evidence="2" id="KW-1185">Reference proteome</keyword>
<organism evidence="1 2">
    <name type="scientific">Eumeta variegata</name>
    <name type="common">Bagworm moth</name>
    <name type="synonym">Eumeta japonica</name>
    <dbReference type="NCBI Taxonomy" id="151549"/>
    <lineage>
        <taxon>Eukaryota</taxon>
        <taxon>Metazoa</taxon>
        <taxon>Ecdysozoa</taxon>
        <taxon>Arthropoda</taxon>
        <taxon>Hexapoda</taxon>
        <taxon>Insecta</taxon>
        <taxon>Pterygota</taxon>
        <taxon>Neoptera</taxon>
        <taxon>Endopterygota</taxon>
        <taxon>Lepidoptera</taxon>
        <taxon>Glossata</taxon>
        <taxon>Ditrysia</taxon>
        <taxon>Tineoidea</taxon>
        <taxon>Psychidae</taxon>
        <taxon>Oiketicinae</taxon>
        <taxon>Eumeta</taxon>
    </lineage>
</organism>
<reference evidence="1 2" key="1">
    <citation type="journal article" date="2019" name="Commun. Biol.">
        <title>The bagworm genome reveals a unique fibroin gene that provides high tensile strength.</title>
        <authorList>
            <person name="Kono N."/>
            <person name="Nakamura H."/>
            <person name="Ohtoshi R."/>
            <person name="Tomita M."/>
            <person name="Numata K."/>
            <person name="Arakawa K."/>
        </authorList>
    </citation>
    <scope>NUCLEOTIDE SEQUENCE [LARGE SCALE GENOMIC DNA]</scope>
</reference>
<evidence type="ECO:0000313" key="2">
    <source>
        <dbReference type="Proteomes" id="UP000299102"/>
    </source>
</evidence>
<proteinExistence type="predicted"/>
<sequence length="99" mass="11064">MDEFKLRLTRIPINKANETTNRQSPRPLPRSVIRREPEHHNAAVQCKGLHLRGGHKKWDVLVLEDGPCLGRLTRTGPWVTGLSASPGDVVPRDRRAGTA</sequence>
<accession>A0A4C1WXZ7</accession>
<dbReference type="Proteomes" id="UP000299102">
    <property type="component" value="Unassembled WGS sequence"/>
</dbReference>
<comment type="caution">
    <text evidence="1">The sequence shown here is derived from an EMBL/GenBank/DDBJ whole genome shotgun (WGS) entry which is preliminary data.</text>
</comment>
<dbReference type="EMBL" id="BGZK01000688">
    <property type="protein sequence ID" value="GBP56241.1"/>
    <property type="molecule type" value="Genomic_DNA"/>
</dbReference>
<name>A0A4C1WXZ7_EUMVA</name>